<dbReference type="Proteomes" id="UP000664940">
    <property type="component" value="Unassembled WGS sequence"/>
</dbReference>
<dbReference type="InterPro" id="IPR048897">
    <property type="entry name" value="Nol11_C"/>
</dbReference>
<evidence type="ECO:0000259" key="1">
    <source>
        <dbReference type="Pfam" id="PF20998"/>
    </source>
</evidence>
<organism evidence="2 3">
    <name type="scientific">Phyllostomus discolor</name>
    <name type="common">pale spear-nosed bat</name>
    <dbReference type="NCBI Taxonomy" id="89673"/>
    <lineage>
        <taxon>Eukaryota</taxon>
        <taxon>Metazoa</taxon>
        <taxon>Chordata</taxon>
        <taxon>Craniata</taxon>
        <taxon>Vertebrata</taxon>
        <taxon>Euteleostomi</taxon>
        <taxon>Mammalia</taxon>
        <taxon>Eutheria</taxon>
        <taxon>Laurasiatheria</taxon>
        <taxon>Chiroptera</taxon>
        <taxon>Yangochiroptera</taxon>
        <taxon>Phyllostomidae</taxon>
        <taxon>Phyllostominae</taxon>
        <taxon>Phyllostomus</taxon>
    </lineage>
</organism>
<gene>
    <name evidence="2" type="ORF">HJG60_013917</name>
</gene>
<dbReference type="AlphaFoldDB" id="A0A833ZRG2"/>
<evidence type="ECO:0000313" key="2">
    <source>
        <dbReference type="EMBL" id="KAF6095851.1"/>
    </source>
</evidence>
<comment type="caution">
    <text evidence="2">The sequence shown here is derived from an EMBL/GenBank/DDBJ whole genome shotgun (WGS) entry which is preliminary data.</text>
</comment>
<dbReference type="PANTHER" id="PTHR15633:SF2">
    <property type="entry name" value="NUCLEOLAR PROTEIN 11"/>
    <property type="match status" value="1"/>
</dbReference>
<evidence type="ECO:0000313" key="3">
    <source>
        <dbReference type="Proteomes" id="UP000664940"/>
    </source>
</evidence>
<name>A0A833ZRG2_9CHIR</name>
<sequence>MQLVQMHVLSYSLCPGLMEVALERTDVQMLQLCLQQFPDIPEAVTCACLKVFLSVGDSTLQETSVNMESVSEYSDAAHDEKMEAQTEILQNGFNPEEDSCDNCERALKEKPQATVEETASCPVIPKRAALLNAILRSAYSEAFLLPHLKDIPAQHITLFLQYLYFLYLKCSENATMTLPGVHPPTLNQIMDWICLLLDANFTVVVMIPEAKKLLLSLYKFVKSQICICSELNKIEVSFRELQKLNQEKNSRELYSIEVLELF</sequence>
<dbReference type="GO" id="GO:0030490">
    <property type="term" value="P:maturation of SSU-rRNA"/>
    <property type="evidence" value="ECO:0007669"/>
    <property type="project" value="InterPro"/>
</dbReference>
<dbReference type="Pfam" id="PF20998">
    <property type="entry name" value="Nol11_C"/>
    <property type="match status" value="1"/>
</dbReference>
<feature type="domain" description="Nucleolar protein 11 C-terminal" evidence="1">
    <location>
        <begin position="1"/>
        <end position="262"/>
    </location>
</feature>
<dbReference type="PANTHER" id="PTHR15633">
    <property type="entry name" value="NUCLEOLAR PROTEIN 11"/>
    <property type="match status" value="1"/>
</dbReference>
<dbReference type="InterPro" id="IPR042859">
    <property type="entry name" value="NOL11"/>
</dbReference>
<proteinExistence type="predicted"/>
<reference evidence="2 3" key="1">
    <citation type="journal article" date="2020" name="Nature">
        <title>Six reference-quality genomes reveal evolution of bat adaptations.</title>
        <authorList>
            <person name="Jebb D."/>
            <person name="Huang Z."/>
            <person name="Pippel M."/>
            <person name="Hughes G.M."/>
            <person name="Lavrichenko K."/>
            <person name="Devanna P."/>
            <person name="Winkler S."/>
            <person name="Jermiin L.S."/>
            <person name="Skirmuntt E.C."/>
            <person name="Katzourakis A."/>
            <person name="Burkitt-Gray L."/>
            <person name="Ray D.A."/>
            <person name="Sullivan K.A.M."/>
            <person name="Roscito J.G."/>
            <person name="Kirilenko B.M."/>
            <person name="Davalos L.M."/>
            <person name="Corthals A.P."/>
            <person name="Power M.L."/>
            <person name="Jones G."/>
            <person name="Ransome R.D."/>
            <person name="Dechmann D.K.N."/>
            <person name="Locatelli A.G."/>
            <person name="Puechmaille S.J."/>
            <person name="Fedrigo O."/>
            <person name="Jarvis E.D."/>
            <person name="Hiller M."/>
            <person name="Vernes S.C."/>
            <person name="Myers E.W."/>
            <person name="Teeling E.C."/>
        </authorList>
    </citation>
    <scope>NUCLEOTIDE SEQUENCE [LARGE SCALE GENOMIC DNA]</scope>
    <source>
        <strain evidence="2">Bat1K_MPI-CBG_1</strain>
    </source>
</reference>
<dbReference type="GO" id="GO:0005730">
    <property type="term" value="C:nucleolus"/>
    <property type="evidence" value="ECO:0007669"/>
    <property type="project" value="TreeGrafter"/>
</dbReference>
<dbReference type="GO" id="GO:0003723">
    <property type="term" value="F:RNA binding"/>
    <property type="evidence" value="ECO:0007669"/>
    <property type="project" value="TreeGrafter"/>
</dbReference>
<dbReference type="EMBL" id="JABVXQ010000008">
    <property type="protein sequence ID" value="KAF6095851.1"/>
    <property type="molecule type" value="Genomic_DNA"/>
</dbReference>
<accession>A0A833ZRG2</accession>
<protein>
    <submittedName>
        <fullName evidence="2">Nucleolar protein 11</fullName>
    </submittedName>
</protein>